<gene>
    <name evidence="3" type="primary">adhR_1</name>
    <name evidence="3" type="ORF">MAMMFC1_00864</name>
</gene>
<dbReference type="Gene3D" id="1.10.1660.10">
    <property type="match status" value="1"/>
</dbReference>
<dbReference type="EMBL" id="AP018449">
    <property type="protein sequence ID" value="BBB90216.1"/>
    <property type="molecule type" value="Genomic_DNA"/>
</dbReference>
<proteinExistence type="predicted"/>
<dbReference type="GO" id="GO:0003700">
    <property type="term" value="F:DNA-binding transcription factor activity"/>
    <property type="evidence" value="ECO:0007669"/>
    <property type="project" value="InterPro"/>
</dbReference>
<protein>
    <submittedName>
        <fullName evidence="3">HTH-type transcriptional regulator AdhR</fullName>
    </submittedName>
</protein>
<feature type="domain" description="HTH merR-type" evidence="2">
    <location>
        <begin position="1"/>
        <end position="71"/>
    </location>
</feature>
<name>A0A348AGL8_9FIRM</name>
<sequence>MTVSIKQFAQESGVSEHTLRFYEKEGILPFVKRNEHGNRIYDEQNFEWIYFITSLRETGMPLSEIKRYAELFKQGDSTIPERKRMMLDHKKKAEEQLAQILKHMERINYKLALYDVMEKTAKFP</sequence>
<dbReference type="PANTHER" id="PTHR30204:SF82">
    <property type="entry name" value="TRANSCRIPTIONAL REGULATOR, MERR FAMILY"/>
    <property type="match status" value="1"/>
</dbReference>
<dbReference type="PROSITE" id="PS50937">
    <property type="entry name" value="HTH_MERR_2"/>
    <property type="match status" value="1"/>
</dbReference>
<dbReference type="GO" id="GO:0003677">
    <property type="term" value="F:DNA binding"/>
    <property type="evidence" value="ECO:0007669"/>
    <property type="project" value="UniProtKB-KW"/>
</dbReference>
<keyword evidence="4" id="KW-1185">Reference proteome</keyword>
<evidence type="ECO:0000313" key="3">
    <source>
        <dbReference type="EMBL" id="BBB90216.1"/>
    </source>
</evidence>
<evidence type="ECO:0000313" key="4">
    <source>
        <dbReference type="Proteomes" id="UP000276437"/>
    </source>
</evidence>
<organism evidence="3 4">
    <name type="scientific">Methylomusa anaerophila</name>
    <dbReference type="NCBI Taxonomy" id="1930071"/>
    <lineage>
        <taxon>Bacteria</taxon>
        <taxon>Bacillati</taxon>
        <taxon>Bacillota</taxon>
        <taxon>Negativicutes</taxon>
        <taxon>Selenomonadales</taxon>
        <taxon>Sporomusaceae</taxon>
        <taxon>Methylomusa</taxon>
    </lineage>
</organism>
<keyword evidence="1" id="KW-0238">DNA-binding</keyword>
<dbReference type="PRINTS" id="PR00040">
    <property type="entry name" value="HTHMERR"/>
</dbReference>
<dbReference type="InterPro" id="IPR047057">
    <property type="entry name" value="MerR_fam"/>
</dbReference>
<dbReference type="InterPro" id="IPR009061">
    <property type="entry name" value="DNA-bd_dom_put_sf"/>
</dbReference>
<evidence type="ECO:0000259" key="2">
    <source>
        <dbReference type="PROSITE" id="PS50937"/>
    </source>
</evidence>
<dbReference type="PANTHER" id="PTHR30204">
    <property type="entry name" value="REDOX-CYCLING DRUG-SENSING TRANSCRIPTIONAL ACTIVATOR SOXR"/>
    <property type="match status" value="1"/>
</dbReference>
<dbReference type="Proteomes" id="UP000276437">
    <property type="component" value="Chromosome"/>
</dbReference>
<reference evidence="3 4" key="1">
    <citation type="journal article" date="2018" name="Int. J. Syst. Evol. Microbiol.">
        <title>Methylomusa anaerophila gen. nov., sp. nov., an anaerobic methanol-utilizing bacterium isolated from a microbial fuel cell.</title>
        <authorList>
            <person name="Amano N."/>
            <person name="Yamamuro A."/>
            <person name="Miyahara M."/>
            <person name="Kouzuma A."/>
            <person name="Abe T."/>
            <person name="Watanabe K."/>
        </authorList>
    </citation>
    <scope>NUCLEOTIDE SEQUENCE [LARGE SCALE GENOMIC DNA]</scope>
    <source>
        <strain evidence="3 4">MMFC1</strain>
    </source>
</reference>
<dbReference type="SUPFAM" id="SSF46955">
    <property type="entry name" value="Putative DNA-binding domain"/>
    <property type="match status" value="1"/>
</dbReference>
<dbReference type="OrthoDB" id="9773308at2"/>
<dbReference type="AlphaFoldDB" id="A0A348AGL8"/>
<dbReference type="InterPro" id="IPR000551">
    <property type="entry name" value="MerR-type_HTH_dom"/>
</dbReference>
<dbReference type="SMART" id="SM00422">
    <property type="entry name" value="HTH_MERR"/>
    <property type="match status" value="1"/>
</dbReference>
<dbReference type="RefSeq" id="WP_126306775.1">
    <property type="nucleotide sequence ID" value="NZ_AP018449.1"/>
</dbReference>
<dbReference type="CDD" id="cd01109">
    <property type="entry name" value="HTH_YyaN"/>
    <property type="match status" value="1"/>
</dbReference>
<dbReference type="Pfam" id="PF13411">
    <property type="entry name" value="MerR_1"/>
    <property type="match status" value="1"/>
</dbReference>
<evidence type="ECO:0000256" key="1">
    <source>
        <dbReference type="ARBA" id="ARBA00023125"/>
    </source>
</evidence>
<accession>A0A348AGL8</accession>
<dbReference type="KEGG" id="mana:MAMMFC1_00864"/>